<dbReference type="EMBL" id="QXFV01000965">
    <property type="protein sequence ID" value="KAE9019601.1"/>
    <property type="molecule type" value="Genomic_DNA"/>
</dbReference>
<gene>
    <name evidence="2" type="ORF">PR001_g13839</name>
    <name evidence="1" type="ORF">PR002_g14418</name>
    <name evidence="3" type="ORF">PR003_g15022</name>
</gene>
<dbReference type="AlphaFoldDB" id="A0A6A3LD12"/>
<dbReference type="OrthoDB" id="122883at2759"/>
<sequence>MVKDATLNGPLRLAVWLHNNFPGCVPADLKGVRITCNSDKFEMLLFQYEHYPHLITPDFAADTLAFISRFMSRNGSSAERLHMVEWLKQRIE</sequence>
<dbReference type="EMBL" id="QXFU01001000">
    <property type="protein sequence ID" value="KAE9013743.1"/>
    <property type="molecule type" value="Genomic_DNA"/>
</dbReference>
<dbReference type="Proteomes" id="UP000434957">
    <property type="component" value="Unassembled WGS sequence"/>
</dbReference>
<dbReference type="Proteomes" id="UP000429607">
    <property type="component" value="Unassembled WGS sequence"/>
</dbReference>
<evidence type="ECO:0000313" key="4">
    <source>
        <dbReference type="Proteomes" id="UP000429607"/>
    </source>
</evidence>
<reference evidence="4 6" key="1">
    <citation type="submission" date="2018-09" db="EMBL/GenBank/DDBJ databases">
        <title>Genomic investigation of the strawberry pathogen Phytophthora fragariae indicates pathogenicity is determined by transcriptional variation in three key races.</title>
        <authorList>
            <person name="Adams T.M."/>
            <person name="Armitage A.D."/>
            <person name="Sobczyk M.K."/>
            <person name="Bates H.J."/>
            <person name="Dunwell J.M."/>
            <person name="Nellist C.F."/>
            <person name="Harrison R.J."/>
        </authorList>
    </citation>
    <scope>NUCLEOTIDE SEQUENCE [LARGE SCALE GENOMIC DNA]</scope>
    <source>
        <strain evidence="2 4">SCRP249</strain>
        <strain evidence="1 6">SCRP324</strain>
        <strain evidence="3 5">SCRP333</strain>
    </source>
</reference>
<keyword evidence="5" id="KW-1185">Reference proteome</keyword>
<evidence type="ECO:0000313" key="3">
    <source>
        <dbReference type="EMBL" id="KAE9331405.1"/>
    </source>
</evidence>
<organism evidence="1 6">
    <name type="scientific">Phytophthora rubi</name>
    <dbReference type="NCBI Taxonomy" id="129364"/>
    <lineage>
        <taxon>Eukaryota</taxon>
        <taxon>Sar</taxon>
        <taxon>Stramenopiles</taxon>
        <taxon>Oomycota</taxon>
        <taxon>Peronosporomycetes</taxon>
        <taxon>Peronosporales</taxon>
        <taxon>Peronosporaceae</taxon>
        <taxon>Phytophthora</taxon>
    </lineage>
</organism>
<evidence type="ECO:0000313" key="5">
    <source>
        <dbReference type="Proteomes" id="UP000434957"/>
    </source>
</evidence>
<name>A0A6A3LD12_9STRA</name>
<dbReference type="Proteomes" id="UP000435112">
    <property type="component" value="Unassembled WGS sequence"/>
</dbReference>
<evidence type="ECO:0000313" key="2">
    <source>
        <dbReference type="EMBL" id="KAE9019601.1"/>
    </source>
</evidence>
<protein>
    <submittedName>
        <fullName evidence="1">Uncharacterized protein</fullName>
    </submittedName>
</protein>
<evidence type="ECO:0000313" key="6">
    <source>
        <dbReference type="Proteomes" id="UP000435112"/>
    </source>
</evidence>
<dbReference type="EMBL" id="QXFT01001019">
    <property type="protein sequence ID" value="KAE9331405.1"/>
    <property type="molecule type" value="Genomic_DNA"/>
</dbReference>
<comment type="caution">
    <text evidence="1">The sequence shown here is derived from an EMBL/GenBank/DDBJ whole genome shotgun (WGS) entry which is preliminary data.</text>
</comment>
<proteinExistence type="predicted"/>
<accession>A0A6A3LD12</accession>
<evidence type="ECO:0000313" key="1">
    <source>
        <dbReference type="EMBL" id="KAE9013743.1"/>
    </source>
</evidence>